<sequence length="143" mass="16873">MVRLESCLTTSWRLAIIIPRCKSRKQSLLRDLTLQNARLVELWFCKFLITSFEEMNPTWKRLILKPIYYLHQLLRIFDLSAKVRELDKVRRFLFGSIYYGEFEYGEYGYSLLLEKCFSSILCSGPNVPAHAQPVIDKILFPSD</sequence>
<organism evidence="1">
    <name type="scientific">Ananas comosus var. bracteatus</name>
    <name type="common">red pineapple</name>
    <dbReference type="NCBI Taxonomy" id="296719"/>
    <lineage>
        <taxon>Eukaryota</taxon>
        <taxon>Viridiplantae</taxon>
        <taxon>Streptophyta</taxon>
        <taxon>Embryophyta</taxon>
        <taxon>Tracheophyta</taxon>
        <taxon>Spermatophyta</taxon>
        <taxon>Magnoliopsida</taxon>
        <taxon>Liliopsida</taxon>
        <taxon>Poales</taxon>
        <taxon>Bromeliaceae</taxon>
        <taxon>Bromelioideae</taxon>
        <taxon>Ananas</taxon>
    </lineage>
</organism>
<dbReference type="EMBL" id="LR862147">
    <property type="protein sequence ID" value="CAD1828719.1"/>
    <property type="molecule type" value="Genomic_DNA"/>
</dbReference>
<reference evidence="1" key="1">
    <citation type="submission" date="2020-07" db="EMBL/GenBank/DDBJ databases">
        <authorList>
            <person name="Lin J."/>
        </authorList>
    </citation>
    <scope>NUCLEOTIDE SEQUENCE</scope>
</reference>
<evidence type="ECO:0000313" key="1">
    <source>
        <dbReference type="EMBL" id="CAD1828719.1"/>
    </source>
</evidence>
<dbReference type="AlphaFoldDB" id="A0A6V7PCW8"/>
<accession>A0A6V7PCW8</accession>
<name>A0A6V7PCW8_ANACO</name>
<protein>
    <submittedName>
        <fullName evidence="1">Uncharacterized protein</fullName>
    </submittedName>
</protein>
<proteinExistence type="predicted"/>
<gene>
    <name evidence="1" type="ORF">CB5_LOCUS11930</name>
</gene>